<dbReference type="EMBL" id="MLYV02001289">
    <property type="protein sequence ID" value="PSR71294.1"/>
    <property type="molecule type" value="Genomic_DNA"/>
</dbReference>
<evidence type="ECO:0000313" key="2">
    <source>
        <dbReference type="Proteomes" id="UP000186601"/>
    </source>
</evidence>
<organism evidence="1 2">
    <name type="scientific">Hermanssonia centrifuga</name>
    <dbReference type="NCBI Taxonomy" id="98765"/>
    <lineage>
        <taxon>Eukaryota</taxon>
        <taxon>Fungi</taxon>
        <taxon>Dikarya</taxon>
        <taxon>Basidiomycota</taxon>
        <taxon>Agaricomycotina</taxon>
        <taxon>Agaricomycetes</taxon>
        <taxon>Polyporales</taxon>
        <taxon>Meruliaceae</taxon>
        <taxon>Hermanssonia</taxon>
    </lineage>
</organism>
<dbReference type="AlphaFoldDB" id="A0A2R6NFY6"/>
<dbReference type="OrthoDB" id="3349961at2759"/>
<protein>
    <submittedName>
        <fullName evidence="1">Uncharacterized protein</fullName>
    </submittedName>
</protein>
<sequence>MIFGKHFHRKEAPWEVVDCHAVTPISMWDDIEELEVVRMHDADMSFKIEHDIQRSTDLQKVLQVARYHLMEQAFQHNFNVLLVEGWRLTLMRKGKKYRVEVVYTGRPAYAMGKDTRVPAPPFLCFLEQCQRELHQLLPSE</sequence>
<proteinExistence type="predicted"/>
<evidence type="ECO:0000313" key="1">
    <source>
        <dbReference type="EMBL" id="PSR71294.1"/>
    </source>
</evidence>
<reference evidence="1 2" key="1">
    <citation type="submission" date="2018-02" db="EMBL/GenBank/DDBJ databases">
        <title>Genome sequence of the basidiomycete white-rot fungus Phlebia centrifuga.</title>
        <authorList>
            <person name="Granchi Z."/>
            <person name="Peng M."/>
            <person name="de Vries R.P."/>
            <person name="Hilden K."/>
            <person name="Makela M.R."/>
            <person name="Grigoriev I."/>
            <person name="Riley R."/>
        </authorList>
    </citation>
    <scope>NUCLEOTIDE SEQUENCE [LARGE SCALE GENOMIC DNA]</scope>
    <source>
        <strain evidence="1 2">FBCC195</strain>
    </source>
</reference>
<dbReference type="Proteomes" id="UP000186601">
    <property type="component" value="Unassembled WGS sequence"/>
</dbReference>
<accession>A0A2R6NFY6</accession>
<keyword evidence="2" id="KW-1185">Reference proteome</keyword>
<gene>
    <name evidence="1" type="ORF">PHLCEN_2v12808</name>
</gene>
<name>A0A2R6NFY6_9APHY</name>
<comment type="caution">
    <text evidence="1">The sequence shown here is derived from an EMBL/GenBank/DDBJ whole genome shotgun (WGS) entry which is preliminary data.</text>
</comment>